<keyword evidence="1" id="KW-0472">Membrane</keyword>
<feature type="chain" id="PRO_5020415142" evidence="2">
    <location>
        <begin position="19"/>
        <end position="63"/>
    </location>
</feature>
<keyword evidence="1" id="KW-0812">Transmembrane</keyword>
<proteinExistence type="predicted"/>
<evidence type="ECO:0000313" key="4">
    <source>
        <dbReference type="Proteomes" id="UP000305675"/>
    </source>
</evidence>
<evidence type="ECO:0000256" key="1">
    <source>
        <dbReference type="SAM" id="Phobius"/>
    </source>
</evidence>
<dbReference type="Proteomes" id="UP000305675">
    <property type="component" value="Unassembled WGS sequence"/>
</dbReference>
<reference evidence="3 4" key="1">
    <citation type="submission" date="2019-04" db="EMBL/GenBank/DDBJ databases">
        <authorList>
            <person name="Hwang J.C."/>
        </authorList>
    </citation>
    <scope>NUCLEOTIDE SEQUENCE [LARGE SCALE GENOMIC DNA]</scope>
    <source>
        <strain evidence="3 4">IMCC35002</strain>
    </source>
</reference>
<protein>
    <submittedName>
        <fullName evidence="3">Uncharacterized protein</fullName>
    </submittedName>
</protein>
<accession>A0A4V5NW83</accession>
<feature type="signal peptide" evidence="2">
    <location>
        <begin position="1"/>
        <end position="18"/>
    </location>
</feature>
<keyword evidence="2" id="KW-0732">Signal</keyword>
<sequence length="63" mass="7097">MRLFISLMALVFSSVAVAHPGHDHSHWISNFVHLGFALSIAGVIGLGVFLWKRKGQIRRKEEQ</sequence>
<name>A0A4V5NW83_9GAMM</name>
<organism evidence="3 4">
    <name type="scientific">Ferrimonas aestuarii</name>
    <dbReference type="NCBI Taxonomy" id="2569539"/>
    <lineage>
        <taxon>Bacteria</taxon>
        <taxon>Pseudomonadati</taxon>
        <taxon>Pseudomonadota</taxon>
        <taxon>Gammaproteobacteria</taxon>
        <taxon>Alteromonadales</taxon>
        <taxon>Ferrimonadaceae</taxon>
        <taxon>Ferrimonas</taxon>
    </lineage>
</organism>
<evidence type="ECO:0000313" key="3">
    <source>
        <dbReference type="EMBL" id="TKB55518.1"/>
    </source>
</evidence>
<dbReference type="EMBL" id="SWCJ01000005">
    <property type="protein sequence ID" value="TKB55518.1"/>
    <property type="molecule type" value="Genomic_DNA"/>
</dbReference>
<keyword evidence="1" id="KW-1133">Transmembrane helix</keyword>
<dbReference type="OrthoDB" id="5918117at2"/>
<evidence type="ECO:0000256" key="2">
    <source>
        <dbReference type="SAM" id="SignalP"/>
    </source>
</evidence>
<feature type="transmembrane region" description="Helical" evidence="1">
    <location>
        <begin position="28"/>
        <end position="51"/>
    </location>
</feature>
<dbReference type="AlphaFoldDB" id="A0A4V5NW83"/>
<gene>
    <name evidence="3" type="ORF">FCL42_10055</name>
</gene>
<comment type="caution">
    <text evidence="3">The sequence shown here is derived from an EMBL/GenBank/DDBJ whole genome shotgun (WGS) entry which is preliminary data.</text>
</comment>
<dbReference type="RefSeq" id="WP_136863275.1">
    <property type="nucleotide sequence ID" value="NZ_SWCJ01000005.1"/>
</dbReference>
<keyword evidence="4" id="KW-1185">Reference proteome</keyword>